<sequence>MRRNLTRAGLALALALAGAVTGVEVGSPARAVTPAEVAVTPTRGGVASAIDGPITRAEIVDRAESWVDVPYSPTDLFPDVGNSRVYRRDCAGLVAMAWHLGSDPWTGTLPTVSTPIRRPDLAPGDILLDASAHVILFDRWEPDRVHFSYYSLGPTTARHVTHASIDKETLDGRPNSAYQARRYTRVVTG</sequence>
<dbReference type="EMBL" id="BOPG01000021">
    <property type="protein sequence ID" value="GIJ55692.1"/>
    <property type="molecule type" value="Genomic_DNA"/>
</dbReference>
<reference evidence="2" key="1">
    <citation type="submission" date="2021-01" db="EMBL/GenBank/DDBJ databases">
        <title>Whole genome shotgun sequence of Virgisporangium aurantiacum NBRC 16421.</title>
        <authorList>
            <person name="Komaki H."/>
            <person name="Tamura T."/>
        </authorList>
    </citation>
    <scope>NUCLEOTIDE SEQUENCE</scope>
    <source>
        <strain evidence="2">NBRC 16421</strain>
    </source>
</reference>
<keyword evidence="3" id="KW-1185">Reference proteome</keyword>
<dbReference type="InterPro" id="IPR038765">
    <property type="entry name" value="Papain-like_cys_pep_sf"/>
</dbReference>
<name>A0A8J4E160_9ACTN</name>
<dbReference type="Gene3D" id="3.90.1720.10">
    <property type="entry name" value="endopeptidase domain like (from Nostoc punctiforme)"/>
    <property type="match status" value="1"/>
</dbReference>
<evidence type="ECO:0008006" key="4">
    <source>
        <dbReference type="Google" id="ProtNLM"/>
    </source>
</evidence>
<protein>
    <recommendedName>
        <fullName evidence="4">NlpC/P60 family protein</fullName>
    </recommendedName>
</protein>
<dbReference type="RefSeq" id="WP_203992872.1">
    <property type="nucleotide sequence ID" value="NZ_BOPG01000021.1"/>
</dbReference>
<evidence type="ECO:0000256" key="1">
    <source>
        <dbReference type="SAM" id="SignalP"/>
    </source>
</evidence>
<dbReference type="Proteomes" id="UP000612585">
    <property type="component" value="Unassembled WGS sequence"/>
</dbReference>
<gene>
    <name evidence="2" type="ORF">Vau01_032080</name>
</gene>
<accession>A0A8J4E160</accession>
<dbReference type="SUPFAM" id="SSF54001">
    <property type="entry name" value="Cysteine proteinases"/>
    <property type="match status" value="1"/>
</dbReference>
<organism evidence="2 3">
    <name type="scientific">Virgisporangium aurantiacum</name>
    <dbReference type="NCBI Taxonomy" id="175570"/>
    <lineage>
        <taxon>Bacteria</taxon>
        <taxon>Bacillati</taxon>
        <taxon>Actinomycetota</taxon>
        <taxon>Actinomycetes</taxon>
        <taxon>Micromonosporales</taxon>
        <taxon>Micromonosporaceae</taxon>
        <taxon>Virgisporangium</taxon>
    </lineage>
</organism>
<dbReference type="AlphaFoldDB" id="A0A8J4E160"/>
<comment type="caution">
    <text evidence="2">The sequence shown here is derived from an EMBL/GenBank/DDBJ whole genome shotgun (WGS) entry which is preliminary data.</text>
</comment>
<evidence type="ECO:0000313" key="3">
    <source>
        <dbReference type="Proteomes" id="UP000612585"/>
    </source>
</evidence>
<proteinExistence type="predicted"/>
<keyword evidence="1" id="KW-0732">Signal</keyword>
<feature type="signal peptide" evidence="1">
    <location>
        <begin position="1"/>
        <end position="22"/>
    </location>
</feature>
<feature type="chain" id="PRO_5039388847" description="NlpC/P60 family protein" evidence="1">
    <location>
        <begin position="23"/>
        <end position="189"/>
    </location>
</feature>
<evidence type="ECO:0000313" key="2">
    <source>
        <dbReference type="EMBL" id="GIJ55692.1"/>
    </source>
</evidence>